<dbReference type="PANTHER" id="PTHR34698:SF2">
    <property type="entry name" value="5-OXOPROLINASE SUBUNIT B"/>
    <property type="match status" value="1"/>
</dbReference>
<dbReference type="PANTHER" id="PTHR34698">
    <property type="entry name" value="5-OXOPROLINASE SUBUNIT B"/>
    <property type="match status" value="1"/>
</dbReference>
<evidence type="ECO:0000313" key="6">
    <source>
        <dbReference type="Proteomes" id="UP000186221"/>
    </source>
</evidence>
<dbReference type="OrthoDB" id="9778567at2"/>
<dbReference type="Proteomes" id="UP000186221">
    <property type="component" value="Unassembled WGS sequence"/>
</dbReference>
<evidence type="ECO:0000259" key="4">
    <source>
        <dbReference type="SMART" id="SM00796"/>
    </source>
</evidence>
<dbReference type="InterPro" id="IPR029000">
    <property type="entry name" value="Cyclophilin-like_dom_sf"/>
</dbReference>
<reference evidence="6" key="1">
    <citation type="submission" date="2017-01" db="EMBL/GenBank/DDBJ databases">
        <authorList>
            <person name="Varghese N."/>
            <person name="Submissions S."/>
        </authorList>
    </citation>
    <scope>NUCLEOTIDE SEQUENCE [LARGE SCALE GENOMIC DNA]</scope>
    <source>
        <strain evidence="6">DSM 19945</strain>
    </source>
</reference>
<dbReference type="RefSeq" id="WP_076484612.1">
    <property type="nucleotide sequence ID" value="NZ_FTOG01000005.1"/>
</dbReference>
<dbReference type="SMART" id="SM00796">
    <property type="entry name" value="AHS1"/>
    <property type="match status" value="1"/>
</dbReference>
<dbReference type="InterPro" id="IPR010016">
    <property type="entry name" value="PxpB"/>
</dbReference>
<dbReference type="GO" id="GO:0016787">
    <property type="term" value="F:hydrolase activity"/>
    <property type="evidence" value="ECO:0007669"/>
    <property type="project" value="UniProtKB-KW"/>
</dbReference>
<dbReference type="SUPFAM" id="SSF50891">
    <property type="entry name" value="Cyclophilin-like"/>
    <property type="match status" value="1"/>
</dbReference>
<dbReference type="InterPro" id="IPR003833">
    <property type="entry name" value="CT_C_D"/>
</dbReference>
<dbReference type="GO" id="GO:0005524">
    <property type="term" value="F:ATP binding"/>
    <property type="evidence" value="ECO:0007669"/>
    <property type="project" value="UniProtKB-KW"/>
</dbReference>
<proteinExistence type="predicted"/>
<feature type="domain" description="Carboxyltransferase" evidence="4">
    <location>
        <begin position="5"/>
        <end position="205"/>
    </location>
</feature>
<organism evidence="5 6">
    <name type="scientific">Rhodobacter aestuarii</name>
    <dbReference type="NCBI Taxonomy" id="453582"/>
    <lineage>
        <taxon>Bacteria</taxon>
        <taxon>Pseudomonadati</taxon>
        <taxon>Pseudomonadota</taxon>
        <taxon>Alphaproteobacteria</taxon>
        <taxon>Rhodobacterales</taxon>
        <taxon>Rhodobacter group</taxon>
        <taxon>Rhodobacter</taxon>
    </lineage>
</organism>
<sequence>MPDTPEILPLGLDGVLVRFTTQFSDDANLAAQALAAALEADPLPGQCEVAPGLGSVLLRFLRSETARADLVSALQERLAAPAPRLPAPRHFLVPACFGGTAGPQLIEVAQRAGRSETDIISELCNMELRVLALGFAPGQPYLGMLPAHWDMPRMPDLSPQVAPGTITTAIRQIVLFAKTSPTGWRALGRCALRPFAPGAEDPFLLRPGDRLRFTEATEAEISALEATGDPMGGAIRSFPK</sequence>
<keyword evidence="3" id="KW-0067">ATP-binding</keyword>
<dbReference type="Pfam" id="PF02682">
    <property type="entry name" value="CT_C_D"/>
    <property type="match status" value="1"/>
</dbReference>
<name>A0A1N7M3K1_9RHOB</name>
<dbReference type="Gene3D" id="3.30.1360.40">
    <property type="match status" value="1"/>
</dbReference>
<dbReference type="EMBL" id="FTOG01000005">
    <property type="protein sequence ID" value="SIS80695.1"/>
    <property type="molecule type" value="Genomic_DNA"/>
</dbReference>
<evidence type="ECO:0000313" key="5">
    <source>
        <dbReference type="EMBL" id="SIS80695.1"/>
    </source>
</evidence>
<gene>
    <name evidence="5" type="ORF">SAMN05421580_10592</name>
</gene>
<evidence type="ECO:0000256" key="1">
    <source>
        <dbReference type="ARBA" id="ARBA00022741"/>
    </source>
</evidence>
<keyword evidence="1" id="KW-0547">Nucleotide-binding</keyword>
<dbReference type="STRING" id="453582.SAMN05421580_10592"/>
<accession>A0A1N7M3K1</accession>
<dbReference type="SUPFAM" id="SSF160467">
    <property type="entry name" value="PH0987 N-terminal domain-like"/>
    <property type="match status" value="1"/>
</dbReference>
<keyword evidence="2" id="KW-0378">Hydrolase</keyword>
<evidence type="ECO:0000256" key="2">
    <source>
        <dbReference type="ARBA" id="ARBA00022801"/>
    </source>
</evidence>
<dbReference type="AlphaFoldDB" id="A0A1N7M3K1"/>
<dbReference type="Gene3D" id="2.40.100.10">
    <property type="entry name" value="Cyclophilin-like"/>
    <property type="match status" value="1"/>
</dbReference>
<keyword evidence="6" id="KW-1185">Reference proteome</keyword>
<protein>
    <submittedName>
        <fullName evidence="5">Sensor histidine kinase inhibitor, KipI family</fullName>
    </submittedName>
</protein>
<evidence type="ECO:0000256" key="3">
    <source>
        <dbReference type="ARBA" id="ARBA00022840"/>
    </source>
</evidence>